<dbReference type="AlphaFoldDB" id="A0A2K1ISV9"/>
<evidence type="ECO:0000313" key="3">
    <source>
        <dbReference type="Proteomes" id="UP000006727"/>
    </source>
</evidence>
<reference evidence="1 3" key="2">
    <citation type="journal article" date="2018" name="Plant J.">
        <title>The Physcomitrella patens chromosome-scale assembly reveals moss genome structure and evolution.</title>
        <authorList>
            <person name="Lang D."/>
            <person name="Ullrich K.K."/>
            <person name="Murat F."/>
            <person name="Fuchs J."/>
            <person name="Jenkins J."/>
            <person name="Haas F.B."/>
            <person name="Piednoel M."/>
            <person name="Gundlach H."/>
            <person name="Van Bel M."/>
            <person name="Meyberg R."/>
            <person name="Vives C."/>
            <person name="Morata J."/>
            <person name="Symeonidi A."/>
            <person name="Hiss M."/>
            <person name="Muchero W."/>
            <person name="Kamisugi Y."/>
            <person name="Saleh O."/>
            <person name="Blanc G."/>
            <person name="Decker E.L."/>
            <person name="van Gessel N."/>
            <person name="Grimwood J."/>
            <person name="Hayes R.D."/>
            <person name="Graham S.W."/>
            <person name="Gunter L.E."/>
            <person name="McDaniel S.F."/>
            <person name="Hoernstein S.N.W."/>
            <person name="Larsson A."/>
            <person name="Li F.W."/>
            <person name="Perroud P.F."/>
            <person name="Phillips J."/>
            <person name="Ranjan P."/>
            <person name="Rokshar D.S."/>
            <person name="Rothfels C.J."/>
            <person name="Schneider L."/>
            <person name="Shu S."/>
            <person name="Stevenson D.W."/>
            <person name="Thummler F."/>
            <person name="Tillich M."/>
            <person name="Villarreal Aguilar J.C."/>
            <person name="Widiez T."/>
            <person name="Wong G.K."/>
            <person name="Wymore A."/>
            <person name="Zhang Y."/>
            <person name="Zimmer A.D."/>
            <person name="Quatrano R.S."/>
            <person name="Mayer K.F.X."/>
            <person name="Goodstein D."/>
            <person name="Casacuberta J.M."/>
            <person name="Vandepoele K."/>
            <person name="Reski R."/>
            <person name="Cuming A.C."/>
            <person name="Tuskan G.A."/>
            <person name="Maumus F."/>
            <person name="Salse J."/>
            <person name="Schmutz J."/>
            <person name="Rensing S.A."/>
        </authorList>
    </citation>
    <scope>NUCLEOTIDE SEQUENCE [LARGE SCALE GENOMIC DNA]</scope>
    <source>
        <strain evidence="2 3">cv. Gransden 2004</strain>
    </source>
</reference>
<evidence type="ECO:0000313" key="1">
    <source>
        <dbReference type="EMBL" id="PNR32364.1"/>
    </source>
</evidence>
<dbReference type="InParanoid" id="A0A2K1ISV9"/>
<accession>A0A2K1ISV9</accession>
<dbReference type="Gramene" id="Pp3c21_22309V3.1">
    <property type="protein sequence ID" value="PAC:32916145.CDS.1"/>
    <property type="gene ID" value="Pp3c21_22309"/>
</dbReference>
<name>A0A2K1ISV9_PHYPA</name>
<organism evidence="1">
    <name type="scientific">Physcomitrium patens</name>
    <name type="common">Spreading-leaved earth moss</name>
    <name type="synonym">Physcomitrella patens</name>
    <dbReference type="NCBI Taxonomy" id="3218"/>
    <lineage>
        <taxon>Eukaryota</taxon>
        <taxon>Viridiplantae</taxon>
        <taxon>Streptophyta</taxon>
        <taxon>Embryophyta</taxon>
        <taxon>Bryophyta</taxon>
        <taxon>Bryophytina</taxon>
        <taxon>Bryopsida</taxon>
        <taxon>Funariidae</taxon>
        <taxon>Funariales</taxon>
        <taxon>Funariaceae</taxon>
        <taxon>Physcomitrium</taxon>
    </lineage>
</organism>
<reference evidence="2" key="3">
    <citation type="submission" date="2020-12" db="UniProtKB">
        <authorList>
            <consortium name="EnsemblPlants"/>
        </authorList>
    </citation>
    <scope>IDENTIFICATION</scope>
</reference>
<dbReference type="Proteomes" id="UP000006727">
    <property type="component" value="Chromosome 21"/>
</dbReference>
<dbReference type="EMBL" id="ABEU02000021">
    <property type="protein sequence ID" value="PNR32364.1"/>
    <property type="molecule type" value="Genomic_DNA"/>
</dbReference>
<dbReference type="EnsemblPlants" id="Pp3c21_22309V3.1">
    <property type="protein sequence ID" value="PAC:32916145.CDS.1"/>
    <property type="gene ID" value="Pp3c21_22309"/>
</dbReference>
<proteinExistence type="predicted"/>
<reference evidence="1 3" key="1">
    <citation type="journal article" date="2008" name="Science">
        <title>The Physcomitrella genome reveals evolutionary insights into the conquest of land by plants.</title>
        <authorList>
            <person name="Rensing S."/>
            <person name="Lang D."/>
            <person name="Zimmer A."/>
            <person name="Terry A."/>
            <person name="Salamov A."/>
            <person name="Shapiro H."/>
            <person name="Nishiyama T."/>
            <person name="Perroud P.-F."/>
            <person name="Lindquist E."/>
            <person name="Kamisugi Y."/>
            <person name="Tanahashi T."/>
            <person name="Sakakibara K."/>
            <person name="Fujita T."/>
            <person name="Oishi K."/>
            <person name="Shin-I T."/>
            <person name="Kuroki Y."/>
            <person name="Toyoda A."/>
            <person name="Suzuki Y."/>
            <person name="Hashimoto A."/>
            <person name="Yamaguchi K."/>
            <person name="Sugano A."/>
            <person name="Kohara Y."/>
            <person name="Fujiyama A."/>
            <person name="Anterola A."/>
            <person name="Aoki S."/>
            <person name="Ashton N."/>
            <person name="Barbazuk W.B."/>
            <person name="Barker E."/>
            <person name="Bennetzen J."/>
            <person name="Bezanilla M."/>
            <person name="Blankenship R."/>
            <person name="Cho S.H."/>
            <person name="Dutcher S."/>
            <person name="Estelle M."/>
            <person name="Fawcett J.A."/>
            <person name="Gundlach H."/>
            <person name="Hanada K."/>
            <person name="Heyl A."/>
            <person name="Hicks K.A."/>
            <person name="Hugh J."/>
            <person name="Lohr M."/>
            <person name="Mayer K."/>
            <person name="Melkozernov A."/>
            <person name="Murata T."/>
            <person name="Nelson D."/>
            <person name="Pils B."/>
            <person name="Prigge M."/>
            <person name="Reiss B."/>
            <person name="Renner T."/>
            <person name="Rombauts S."/>
            <person name="Rushton P."/>
            <person name="Sanderfoot A."/>
            <person name="Schween G."/>
            <person name="Shiu S.-H."/>
            <person name="Stueber K."/>
            <person name="Theodoulou F.L."/>
            <person name="Tu H."/>
            <person name="Van de Peer Y."/>
            <person name="Verrier P.J."/>
            <person name="Waters E."/>
            <person name="Wood A."/>
            <person name="Yang L."/>
            <person name="Cove D."/>
            <person name="Cuming A."/>
            <person name="Hasebe M."/>
            <person name="Lucas S."/>
            <person name="Mishler D.B."/>
            <person name="Reski R."/>
            <person name="Grigoriev I."/>
            <person name="Quatrano R.S."/>
            <person name="Boore J.L."/>
        </authorList>
    </citation>
    <scope>NUCLEOTIDE SEQUENCE [LARGE SCALE GENOMIC DNA]</scope>
    <source>
        <strain evidence="2 3">cv. Gransden 2004</strain>
    </source>
</reference>
<protein>
    <submittedName>
        <fullName evidence="1 2">Uncharacterized protein</fullName>
    </submittedName>
</protein>
<evidence type="ECO:0000313" key="2">
    <source>
        <dbReference type="EnsemblPlants" id="PAC:32916145.CDS.1"/>
    </source>
</evidence>
<keyword evidence="3" id="KW-1185">Reference proteome</keyword>
<sequence>MGRSSSHHENCCTTVAFSTLQLPMEDRDSNLSTISQMASPHHRVQTRRLLAAAVAQYRRAARRKIYRINVTCQNLA</sequence>
<gene>
    <name evidence="1" type="ORF">PHYPA_026490</name>
</gene>